<gene>
    <name evidence="2" type="ORF">J2I48_25720</name>
</gene>
<protein>
    <submittedName>
        <fullName evidence="2">DUF4198 domain-containing protein</fullName>
    </submittedName>
</protein>
<evidence type="ECO:0000256" key="1">
    <source>
        <dbReference type="SAM" id="SignalP"/>
    </source>
</evidence>
<name>A0A939K0Q2_9BACT</name>
<dbReference type="EMBL" id="JAFMYU010000031">
    <property type="protein sequence ID" value="MBO0934434.1"/>
    <property type="molecule type" value="Genomic_DNA"/>
</dbReference>
<reference evidence="2 3" key="1">
    <citation type="submission" date="2021-03" db="EMBL/GenBank/DDBJ databases">
        <title>Fibrella sp. HMF5036 genome sequencing and assembly.</title>
        <authorList>
            <person name="Kang H."/>
            <person name="Kim H."/>
            <person name="Bae S."/>
            <person name="Joh K."/>
        </authorList>
    </citation>
    <scope>NUCLEOTIDE SEQUENCE [LARGE SCALE GENOMIC DNA]</scope>
    <source>
        <strain evidence="2 3">HMF5036</strain>
    </source>
</reference>
<organism evidence="2 3">
    <name type="scientific">Fibrella aquatilis</name>
    <dbReference type="NCBI Taxonomy" id="2817059"/>
    <lineage>
        <taxon>Bacteria</taxon>
        <taxon>Pseudomonadati</taxon>
        <taxon>Bacteroidota</taxon>
        <taxon>Cytophagia</taxon>
        <taxon>Cytophagales</taxon>
        <taxon>Spirosomataceae</taxon>
        <taxon>Fibrella</taxon>
    </lineage>
</organism>
<accession>A0A939K0Q2</accession>
<keyword evidence="1" id="KW-0732">Signal</keyword>
<dbReference type="Pfam" id="PF10670">
    <property type="entry name" value="DUF4198"/>
    <property type="match status" value="1"/>
</dbReference>
<keyword evidence="3" id="KW-1185">Reference proteome</keyword>
<dbReference type="InterPro" id="IPR019613">
    <property type="entry name" value="DUF4198"/>
</dbReference>
<evidence type="ECO:0000313" key="3">
    <source>
        <dbReference type="Proteomes" id="UP000664795"/>
    </source>
</evidence>
<proteinExistence type="predicted"/>
<dbReference type="AlphaFoldDB" id="A0A939K0Q2"/>
<comment type="caution">
    <text evidence="2">The sequence shown here is derived from an EMBL/GenBank/DDBJ whole genome shotgun (WGS) entry which is preliminary data.</text>
</comment>
<feature type="signal peptide" evidence="1">
    <location>
        <begin position="1"/>
        <end position="20"/>
    </location>
</feature>
<sequence length="278" mass="31084">MRKTYLITGLCVLVAILAQAHEFWLQPGTFFVEPGQVVAIEVLVGEHFNGERSEGKKNRLVQYAHWSNGQKTDLSPDLTEGHYGVVPLKIASSGTHLVAFANTNKQLSMRADSFLLYLQEDGLDHIIRLRQDRGQAQTRSRELYRRCVKTLIQSGAVITSDQTYGLDTGMPLEIIPVQNPYTVKAGKPIDFRVLFNHKPLANALVRYWNRPADGPKIAPDAKPAGLSEEQLRTDANGRVHFQLKKGQNMISLVHMIPTTASAEADWQSFWGSLTFGCR</sequence>
<evidence type="ECO:0000313" key="2">
    <source>
        <dbReference type="EMBL" id="MBO0934434.1"/>
    </source>
</evidence>
<feature type="chain" id="PRO_5036829282" evidence="1">
    <location>
        <begin position="21"/>
        <end position="278"/>
    </location>
</feature>
<dbReference type="RefSeq" id="WP_207338398.1">
    <property type="nucleotide sequence ID" value="NZ_JAFMYU010000031.1"/>
</dbReference>
<dbReference type="Proteomes" id="UP000664795">
    <property type="component" value="Unassembled WGS sequence"/>
</dbReference>